<keyword evidence="8 21" id="KW-0489">Methyltransferase</keyword>
<dbReference type="PANTHER" id="PTHR45833:SF1">
    <property type="entry name" value="METHIONINE SYNTHASE"/>
    <property type="match status" value="1"/>
</dbReference>
<feature type="domain" description="Pterin-binding" evidence="26">
    <location>
        <begin position="361"/>
        <end position="622"/>
    </location>
</feature>
<feature type="domain" description="AdoMet activation" evidence="27">
    <location>
        <begin position="898"/>
        <end position="1224"/>
    </location>
</feature>
<feature type="domain" description="B12-binding N-terminal" evidence="29">
    <location>
        <begin position="652"/>
        <end position="746"/>
    </location>
</feature>
<sequence>MRTVIRKNIQERLHDILRRRIMILDGAMGTMIQRHKLQESDFRGERFKNHPVSLQGNNDLLSLTQADIIRDIHVAYLRAGADIIETNTFNANEISLRDYQMSELAYEINTVSAQLARQAVEKYAAETGDGDKFVAGSIGPTNQTLSLSPDVSNPAYRATDFDGMVKAYSEQIRGLMDGGADLLLLETIFDTLNAKAALFAMEQCFEQAGYRLPVMISFTIVDMSGRTLSGQTLEAFWVSIRHARPFSIGLNCSLGPKQMRPFIEELSQLADCYVTLYPNAGLPNAFGEYDETPAQMDEVLSDYARSGYMNIVGGCCGTTPDHIRAFADSMAGFAPRPVPAIEPKTQYSGLEALTIRPDSNFVNIGERCNVTGSRRFARLIREKKYEEMLEIARLQVEDGAQILDINMDEGLLESEKEMVHFLRLIAAEPEISRVPLMIDSSRWSVIEKGLQNIQGKSIINSISMKEGEDAFREHARLARLYGAAVVVMAFDEEGQADTFERKIAICRRAYDILTGELNFPAEDIIFDPNIFAVATGIAEHNRYAINFIEATRWIKKNLPRARVSGGVSNLSFSFRGQNTIREAMHSAFLYHAIRAGMDMGIVNAGQITVYEEIDPQLLKLVEDVLFDRDPEATEKLIRYAESFKETAKSRREEAEWRSEPIEKRLEYAMVRGITAHIEEDVEEARLQAGDPLDVIEGPLMRGMNIVGDLFGQGKMFLPQVVKSARVMKKAVAYLLPYLEAQKSGQSSSAGKVLLATVKGDVHDIGKNIVGVVLGCNNFEIIDMGVMVPAEQILSRAREEKVDAIGLSGLITPSLDEMVHVAREMEREQFTVPLLIGGATTSKKHTAVKIEPEYSGPISHVLDASRAVDVISKLLNPVSRVEYSEMNRREYAKIRESFGKKSRSLIGLEEARRNGFKSEWDTLTLTAPLKPGPHVFKDYPLHILRDAIDWTPFFSAWELKGRYPAIFDDPKVGTEARKLFDDARQMLDEIIERGLLRAHGLCAFFPANSRGDDIILFDEERREEKAVLHMLRQQMAKRNDKANMCLADFIAPEGYGDYIGAFAVQCGDGLDEMVKGYEADHDDYKAILAKALADRLAEAFAEHLHQRVRRELWGYAPDETLDREAIIREQFRGIRPAPGYPACPDHTEKETLFRLLKATENIGLSLTESFAMWPTAAVSGWYFAHPQASYFGIGQIGDDQLMDYCRRKGWDEQTGRRWLGPLLDK</sequence>
<feature type="binding site" description="axial binding residue" evidence="22">
    <location>
        <position position="762"/>
    </location>
    <ligand>
        <name>methylcob(III)alamin</name>
        <dbReference type="ChEBI" id="CHEBI:28115"/>
    </ligand>
    <ligandPart>
        <name>Co</name>
        <dbReference type="ChEBI" id="CHEBI:27638"/>
    </ligandPart>
</feature>
<dbReference type="InterPro" id="IPR036589">
    <property type="entry name" value="HCY_dom_sf"/>
</dbReference>
<dbReference type="InterPro" id="IPR036594">
    <property type="entry name" value="Meth_synthase_dom"/>
</dbReference>
<evidence type="ECO:0000256" key="4">
    <source>
        <dbReference type="ARBA" id="ARBA00005178"/>
    </source>
</evidence>
<feature type="domain" description="Hcy-binding" evidence="25">
    <location>
        <begin position="10"/>
        <end position="330"/>
    </location>
</feature>
<dbReference type="SUPFAM" id="SSF82282">
    <property type="entry name" value="Homocysteine S-methyltransferase"/>
    <property type="match status" value="1"/>
</dbReference>
<evidence type="ECO:0000256" key="1">
    <source>
        <dbReference type="ARBA" id="ARBA00001700"/>
    </source>
</evidence>
<evidence type="ECO:0000256" key="6">
    <source>
        <dbReference type="ARBA" id="ARBA00012032"/>
    </source>
</evidence>
<dbReference type="Gene3D" id="3.20.20.20">
    <property type="entry name" value="Dihydropteroate synthase-like"/>
    <property type="match status" value="1"/>
</dbReference>
<dbReference type="PANTHER" id="PTHR45833">
    <property type="entry name" value="METHIONINE SYNTHASE"/>
    <property type="match status" value="1"/>
</dbReference>
<keyword evidence="10 21" id="KW-0846">Cobalamin</keyword>
<feature type="binding site" evidence="22 24">
    <location>
        <position position="316"/>
    </location>
    <ligand>
        <name>Zn(2+)</name>
        <dbReference type="ChEBI" id="CHEBI:29105"/>
    </ligand>
</feature>
<dbReference type="CDD" id="cd00740">
    <property type="entry name" value="MeTr"/>
    <property type="match status" value="1"/>
</dbReference>
<evidence type="ECO:0000256" key="9">
    <source>
        <dbReference type="ARBA" id="ARBA00022605"/>
    </source>
</evidence>
<dbReference type="FunFam" id="3.40.50.280:FF:000001">
    <property type="entry name" value="Methionine synthase"/>
    <property type="match status" value="1"/>
</dbReference>
<comment type="function">
    <text evidence="18 21">Catalyzes the transfer of a methyl group from methyl-cobalamin to homocysteine, yielding enzyme-bound cob(I)alamin and methionine. Subsequently, remethylates the cofactor using methyltetrahydrofolate.</text>
</comment>
<comment type="similarity">
    <text evidence="5">Belongs to the vitamin-B12 dependent methionine synthase family.</text>
</comment>
<dbReference type="InterPro" id="IPR006158">
    <property type="entry name" value="Cobalamin-bd"/>
</dbReference>
<dbReference type="UniPathway" id="UPA00051">
    <property type="reaction ID" value="UER00081"/>
</dbReference>
<evidence type="ECO:0000256" key="15">
    <source>
        <dbReference type="ARBA" id="ARBA00022833"/>
    </source>
</evidence>
<dbReference type="CDD" id="cd02069">
    <property type="entry name" value="methionine_synthase_B12_BD"/>
    <property type="match status" value="1"/>
</dbReference>
<dbReference type="GO" id="GO:0005829">
    <property type="term" value="C:cytosol"/>
    <property type="evidence" value="ECO:0007669"/>
    <property type="project" value="TreeGrafter"/>
</dbReference>
<dbReference type="Pfam" id="PF00809">
    <property type="entry name" value="Pterin_bind"/>
    <property type="match status" value="1"/>
</dbReference>
<dbReference type="InterPro" id="IPR000489">
    <property type="entry name" value="Pterin-binding_dom"/>
</dbReference>
<feature type="binding site" evidence="23">
    <location>
        <position position="811"/>
    </location>
    <ligand>
        <name>methylcob(III)alamin</name>
        <dbReference type="ChEBI" id="CHEBI:28115"/>
    </ligand>
</feature>
<dbReference type="SUPFAM" id="SSF51717">
    <property type="entry name" value="Dihydropteroate synthetase-like"/>
    <property type="match status" value="1"/>
</dbReference>
<dbReference type="InterPro" id="IPR037010">
    <property type="entry name" value="VitB12-dep_Met_synth_activ_sf"/>
</dbReference>
<dbReference type="Pfam" id="PF02607">
    <property type="entry name" value="B12-binding_2"/>
    <property type="match status" value="1"/>
</dbReference>
<dbReference type="Gene3D" id="3.40.50.280">
    <property type="entry name" value="Cobalamin-binding domain"/>
    <property type="match status" value="1"/>
</dbReference>
<comment type="pathway">
    <text evidence="4 21">Amino-acid biosynthesis; L-methionine biosynthesis via de novo pathway; L-methionine from L-homocysteine (MetH route): step 1/1.</text>
</comment>
<evidence type="ECO:0000256" key="11">
    <source>
        <dbReference type="ARBA" id="ARBA00022679"/>
    </source>
</evidence>
<comment type="catalytic activity">
    <reaction evidence="1 21">
        <text>(6S)-5-methyl-5,6,7,8-tetrahydrofolate + L-homocysteine = (6S)-5,6,7,8-tetrahydrofolate + L-methionine</text>
        <dbReference type="Rhea" id="RHEA:11172"/>
        <dbReference type="ChEBI" id="CHEBI:18608"/>
        <dbReference type="ChEBI" id="CHEBI:57453"/>
        <dbReference type="ChEBI" id="CHEBI:57844"/>
        <dbReference type="ChEBI" id="CHEBI:58199"/>
        <dbReference type="EC" id="2.1.1.13"/>
    </reaction>
</comment>
<comment type="cofactor">
    <cofactor evidence="3 21 22">
        <name>methylcob(III)alamin</name>
        <dbReference type="ChEBI" id="CHEBI:28115"/>
    </cofactor>
</comment>
<dbReference type="PROSITE" id="PS50970">
    <property type="entry name" value="HCY"/>
    <property type="match status" value="1"/>
</dbReference>
<dbReference type="InterPro" id="IPR004223">
    <property type="entry name" value="VitB12-dep_Met_synth_activ_dom"/>
</dbReference>
<evidence type="ECO:0000259" key="29">
    <source>
        <dbReference type="PROSITE" id="PS51337"/>
    </source>
</evidence>
<feature type="binding site" evidence="22 24">
    <location>
        <position position="252"/>
    </location>
    <ligand>
        <name>Zn(2+)</name>
        <dbReference type="ChEBI" id="CHEBI:29105"/>
    </ligand>
</feature>
<dbReference type="SUPFAM" id="SSF56507">
    <property type="entry name" value="Methionine synthase activation domain-like"/>
    <property type="match status" value="1"/>
</dbReference>
<dbReference type="Proteomes" id="UP000886005">
    <property type="component" value="Unassembled WGS sequence"/>
</dbReference>
<evidence type="ECO:0000256" key="20">
    <source>
        <dbReference type="NCBIfam" id="TIGR02082"/>
    </source>
</evidence>
<dbReference type="InterPro" id="IPR050554">
    <property type="entry name" value="Met_Synthase/Corrinoid"/>
</dbReference>
<evidence type="ECO:0000256" key="8">
    <source>
        <dbReference type="ARBA" id="ARBA00022603"/>
    </source>
</evidence>
<dbReference type="NCBIfam" id="TIGR02082">
    <property type="entry name" value="metH"/>
    <property type="match status" value="1"/>
</dbReference>
<dbReference type="NCBIfam" id="NF007024">
    <property type="entry name" value="PRK09490.1"/>
    <property type="match status" value="1"/>
</dbReference>
<dbReference type="EC" id="2.1.1.13" evidence="6 20"/>
<keyword evidence="9 21" id="KW-0028">Amino-acid biosynthesis</keyword>
<feature type="binding site" evidence="23">
    <location>
        <position position="696"/>
    </location>
    <ligand>
        <name>methylcob(III)alamin</name>
        <dbReference type="ChEBI" id="CHEBI:28115"/>
    </ligand>
</feature>
<dbReference type="InterPro" id="IPR011822">
    <property type="entry name" value="MetH"/>
</dbReference>
<comment type="caution">
    <text evidence="30">The sequence shown here is derived from an EMBL/GenBank/DDBJ whole genome shotgun (WGS) entry which is preliminary data.</text>
</comment>
<dbReference type="PIRSF" id="PIRSF000381">
    <property type="entry name" value="MetH"/>
    <property type="match status" value="1"/>
</dbReference>
<dbReference type="FunFam" id="3.20.20.20:FF:000002">
    <property type="entry name" value="Methionine synthase"/>
    <property type="match status" value="1"/>
</dbReference>
<dbReference type="Gene3D" id="3.10.196.10">
    <property type="entry name" value="Vitamin B12-dependent methionine synthase, activation domain"/>
    <property type="match status" value="1"/>
</dbReference>
<dbReference type="SMART" id="SM01018">
    <property type="entry name" value="B12-binding_2"/>
    <property type="match status" value="1"/>
</dbReference>
<dbReference type="GO" id="GO:0046653">
    <property type="term" value="P:tetrahydrofolate metabolic process"/>
    <property type="evidence" value="ECO:0007669"/>
    <property type="project" value="TreeGrafter"/>
</dbReference>
<evidence type="ECO:0000259" key="28">
    <source>
        <dbReference type="PROSITE" id="PS51332"/>
    </source>
</evidence>
<evidence type="ECO:0000259" key="26">
    <source>
        <dbReference type="PROSITE" id="PS50972"/>
    </source>
</evidence>
<protein>
    <recommendedName>
        <fullName evidence="7 20">Methionine synthase</fullName>
        <ecNumber evidence="6 20">2.1.1.13</ecNumber>
    </recommendedName>
    <alternativeName>
        <fullName evidence="19 21">5-methyltetrahydrofolate--homocysteine methyltransferase</fullName>
    </alternativeName>
</protein>
<feature type="domain" description="B12-binding" evidence="28">
    <location>
        <begin position="749"/>
        <end position="884"/>
    </location>
</feature>
<dbReference type="Pfam" id="PF02574">
    <property type="entry name" value="S-methyl_trans"/>
    <property type="match status" value="1"/>
</dbReference>
<dbReference type="SUPFAM" id="SSF52242">
    <property type="entry name" value="Cobalamin (vitamin B12)-binding domain"/>
    <property type="match status" value="1"/>
</dbReference>
<feature type="binding site" evidence="23">
    <location>
        <position position="1134"/>
    </location>
    <ligand>
        <name>S-adenosyl-L-methionine</name>
        <dbReference type="ChEBI" id="CHEBI:59789"/>
    </ligand>
</feature>
<proteinExistence type="inferred from homology"/>
<dbReference type="EMBL" id="DRLD01000274">
    <property type="protein sequence ID" value="HED11033.1"/>
    <property type="molecule type" value="Genomic_DNA"/>
</dbReference>
<evidence type="ECO:0000256" key="18">
    <source>
        <dbReference type="ARBA" id="ARBA00025552"/>
    </source>
</evidence>
<gene>
    <name evidence="30" type="primary">metH</name>
    <name evidence="30" type="ORF">ENJ10_10120</name>
</gene>
<dbReference type="InterPro" id="IPR003759">
    <property type="entry name" value="Cbl-bd_cap"/>
</dbReference>
<evidence type="ECO:0000256" key="10">
    <source>
        <dbReference type="ARBA" id="ARBA00022628"/>
    </source>
</evidence>
<evidence type="ECO:0000256" key="22">
    <source>
        <dbReference type="PIRSR" id="PIRSR000381-1"/>
    </source>
</evidence>
<dbReference type="Gene3D" id="3.20.20.330">
    <property type="entry name" value="Homocysteine-binding-like domain"/>
    <property type="match status" value="1"/>
</dbReference>
<evidence type="ECO:0000313" key="30">
    <source>
        <dbReference type="EMBL" id="HED11033.1"/>
    </source>
</evidence>
<reference evidence="30" key="1">
    <citation type="journal article" date="2020" name="mSystems">
        <title>Genome- and Community-Level Interaction Insights into Carbon Utilization and Element Cycling Functions of Hydrothermarchaeota in Hydrothermal Sediment.</title>
        <authorList>
            <person name="Zhou Z."/>
            <person name="Liu Y."/>
            <person name="Xu W."/>
            <person name="Pan J."/>
            <person name="Luo Z.H."/>
            <person name="Li M."/>
        </authorList>
    </citation>
    <scope>NUCLEOTIDE SEQUENCE [LARGE SCALE GENOMIC DNA]</scope>
    <source>
        <strain evidence="30">HyVt-456</strain>
    </source>
</reference>
<keyword evidence="17 21" id="KW-0170">Cobalt</keyword>
<dbReference type="AlphaFoldDB" id="A0A7V1LN05"/>
<feature type="binding site" evidence="23">
    <location>
        <begin position="1189"/>
        <end position="1190"/>
    </location>
    <ligand>
        <name>S-adenosyl-L-methionine</name>
        <dbReference type="ChEBI" id="CHEBI:59789"/>
    </ligand>
</feature>
<keyword evidence="14" id="KW-0677">Repeat</keyword>
<evidence type="ECO:0000256" key="2">
    <source>
        <dbReference type="ARBA" id="ARBA00001947"/>
    </source>
</evidence>
<keyword evidence="13 21" id="KW-0479">Metal-binding</keyword>
<evidence type="ECO:0000256" key="3">
    <source>
        <dbReference type="ARBA" id="ARBA00001956"/>
    </source>
</evidence>
<keyword evidence="12 21" id="KW-0949">S-adenosyl-L-methionine</keyword>
<name>A0A7V1LN05_CALAY</name>
<dbReference type="PROSITE" id="PS50972">
    <property type="entry name" value="PTERIN_BINDING"/>
    <property type="match status" value="1"/>
</dbReference>
<feature type="binding site" evidence="23">
    <location>
        <begin position="759"/>
        <end position="763"/>
    </location>
    <ligand>
        <name>methylcob(III)alamin</name>
        <dbReference type="ChEBI" id="CHEBI:28115"/>
    </ligand>
</feature>
<evidence type="ECO:0000256" key="5">
    <source>
        <dbReference type="ARBA" id="ARBA00010398"/>
    </source>
</evidence>
<dbReference type="InterPro" id="IPR003726">
    <property type="entry name" value="HCY_dom"/>
</dbReference>
<dbReference type="GO" id="GO:0032259">
    <property type="term" value="P:methylation"/>
    <property type="evidence" value="ECO:0007669"/>
    <property type="project" value="UniProtKB-KW"/>
</dbReference>
<dbReference type="SUPFAM" id="SSF47644">
    <property type="entry name" value="Methionine synthase domain"/>
    <property type="match status" value="1"/>
</dbReference>
<feature type="binding site" evidence="23">
    <location>
        <position position="807"/>
    </location>
    <ligand>
        <name>methylcob(III)alamin</name>
        <dbReference type="ChEBI" id="CHEBI:28115"/>
    </ligand>
</feature>
<accession>A0A7V1LN05</accession>
<dbReference type="Pfam" id="PF02965">
    <property type="entry name" value="Met_synt_B12"/>
    <property type="match status" value="1"/>
</dbReference>
<evidence type="ECO:0000256" key="16">
    <source>
        <dbReference type="ARBA" id="ARBA00023167"/>
    </source>
</evidence>
<feature type="binding site" evidence="22 24">
    <location>
        <position position="315"/>
    </location>
    <ligand>
        <name>Zn(2+)</name>
        <dbReference type="ChEBI" id="CHEBI:29105"/>
    </ligand>
</feature>
<dbReference type="PROSITE" id="PS51332">
    <property type="entry name" value="B12_BINDING"/>
    <property type="match status" value="1"/>
</dbReference>
<evidence type="ECO:0000259" key="25">
    <source>
        <dbReference type="PROSITE" id="PS50970"/>
    </source>
</evidence>
<dbReference type="FunFam" id="1.10.1240.10:FF:000001">
    <property type="entry name" value="Methionine synthase"/>
    <property type="match status" value="1"/>
</dbReference>
<feature type="binding site" evidence="23">
    <location>
        <position position="863"/>
    </location>
    <ligand>
        <name>methylcob(III)alamin</name>
        <dbReference type="ChEBI" id="CHEBI:28115"/>
    </ligand>
</feature>
<evidence type="ECO:0000256" key="12">
    <source>
        <dbReference type="ARBA" id="ARBA00022691"/>
    </source>
</evidence>
<dbReference type="PROSITE" id="PS51337">
    <property type="entry name" value="B12_BINDING_NTER"/>
    <property type="match status" value="1"/>
</dbReference>
<dbReference type="InterPro" id="IPR033706">
    <property type="entry name" value="Met_synthase_B12-bd"/>
</dbReference>
<keyword evidence="11 21" id="KW-0808">Transferase</keyword>
<feature type="binding site" evidence="23">
    <location>
        <position position="948"/>
    </location>
    <ligand>
        <name>S-adenosyl-L-methionine</name>
        <dbReference type="ChEBI" id="CHEBI:59789"/>
    </ligand>
</feature>
<evidence type="ECO:0000256" key="17">
    <source>
        <dbReference type="ARBA" id="ARBA00023285"/>
    </source>
</evidence>
<dbReference type="Gene3D" id="1.10.1240.10">
    <property type="entry name" value="Methionine synthase domain"/>
    <property type="match status" value="1"/>
</dbReference>
<dbReference type="Gene3D" id="1.10.288.10">
    <property type="entry name" value="Cobalamin-dependent Methionine Synthase, domain 2"/>
    <property type="match status" value="1"/>
</dbReference>
<evidence type="ECO:0000256" key="14">
    <source>
        <dbReference type="ARBA" id="ARBA00022737"/>
    </source>
</evidence>
<dbReference type="Pfam" id="PF02310">
    <property type="entry name" value="B12-binding"/>
    <property type="match status" value="1"/>
</dbReference>
<dbReference type="GO" id="GO:0008270">
    <property type="term" value="F:zinc ion binding"/>
    <property type="evidence" value="ECO:0007669"/>
    <property type="project" value="UniProtKB-UniRule"/>
</dbReference>
<keyword evidence="15 21" id="KW-0862">Zinc</keyword>
<evidence type="ECO:0000256" key="23">
    <source>
        <dbReference type="PIRSR" id="PIRSR000381-2"/>
    </source>
</evidence>
<dbReference type="FunFam" id="3.20.20.330:FF:000001">
    <property type="entry name" value="Methionine synthase"/>
    <property type="match status" value="1"/>
</dbReference>
<dbReference type="InterPro" id="IPR011005">
    <property type="entry name" value="Dihydropteroate_synth-like_sf"/>
</dbReference>
<evidence type="ECO:0000259" key="27">
    <source>
        <dbReference type="PROSITE" id="PS50974"/>
    </source>
</evidence>
<evidence type="ECO:0000256" key="7">
    <source>
        <dbReference type="ARBA" id="ARBA00013998"/>
    </source>
</evidence>
<evidence type="ECO:0000256" key="24">
    <source>
        <dbReference type="PROSITE-ProRule" id="PRU00333"/>
    </source>
</evidence>
<dbReference type="GO" id="GO:0050667">
    <property type="term" value="P:homocysteine metabolic process"/>
    <property type="evidence" value="ECO:0007669"/>
    <property type="project" value="TreeGrafter"/>
</dbReference>
<evidence type="ECO:0000256" key="19">
    <source>
        <dbReference type="ARBA" id="ARBA00031040"/>
    </source>
</evidence>
<dbReference type="PROSITE" id="PS50974">
    <property type="entry name" value="ADOMET_ACTIVATION"/>
    <property type="match status" value="1"/>
</dbReference>
<dbReference type="GO" id="GO:0031419">
    <property type="term" value="F:cobalamin binding"/>
    <property type="evidence" value="ECO:0007669"/>
    <property type="project" value="UniProtKB-UniRule"/>
</dbReference>
<dbReference type="InterPro" id="IPR036724">
    <property type="entry name" value="Cobalamin-bd_sf"/>
</dbReference>
<comment type="cofactor">
    <cofactor evidence="2 21 24">
        <name>Zn(2+)</name>
        <dbReference type="ChEBI" id="CHEBI:29105"/>
    </cofactor>
</comment>
<dbReference type="GO" id="GO:0008705">
    <property type="term" value="F:methionine synthase activity"/>
    <property type="evidence" value="ECO:0007669"/>
    <property type="project" value="UniProtKB-UniRule"/>
</dbReference>
<evidence type="ECO:0000256" key="13">
    <source>
        <dbReference type="ARBA" id="ARBA00022723"/>
    </source>
</evidence>
<evidence type="ECO:0000256" key="21">
    <source>
        <dbReference type="PIRNR" id="PIRNR000381"/>
    </source>
</evidence>
<comment type="domain">
    <text evidence="21">Modular enzyme with four functionally distinct domains. The isolated Hcy-binding domain catalyzes methyl transfer from free methylcobalamin to homocysteine. The Hcy-binding domain in association with the pterin-binding domain catalyzes the methylation of cob(I)alamin by methyltetrahydrofolate and the methylation of homocysteine. The B12-binding domain binds the cofactor. The AdoMet activation domain binds S-adenosyl-L-methionine. Under aerobic conditions cob(I)alamin can be converted to inactive cob(II)alamin. Reductive methylation by S-adenosyl-L-methionine and flavodoxin regenerates methylcobalamin.</text>
</comment>
<organism evidence="30">
    <name type="scientific">Caldithrix abyssi</name>
    <dbReference type="NCBI Taxonomy" id="187145"/>
    <lineage>
        <taxon>Bacteria</taxon>
        <taxon>Pseudomonadati</taxon>
        <taxon>Calditrichota</taxon>
        <taxon>Calditrichia</taxon>
        <taxon>Calditrichales</taxon>
        <taxon>Calditrichaceae</taxon>
        <taxon>Caldithrix</taxon>
    </lineage>
</organism>
<keyword evidence="16 21" id="KW-0486">Methionine biosynthesis</keyword>